<organism evidence="1 2">
    <name type="scientific">Archangium gephyra</name>
    <dbReference type="NCBI Taxonomy" id="48"/>
    <lineage>
        <taxon>Bacteria</taxon>
        <taxon>Pseudomonadati</taxon>
        <taxon>Myxococcota</taxon>
        <taxon>Myxococcia</taxon>
        <taxon>Myxococcales</taxon>
        <taxon>Cystobacterineae</taxon>
        <taxon>Archangiaceae</taxon>
        <taxon>Archangium</taxon>
    </lineage>
</organism>
<dbReference type="AlphaFoldDB" id="A0A2W5SZY4"/>
<gene>
    <name evidence="1" type="ORF">DI536_33585</name>
</gene>
<protein>
    <recommendedName>
        <fullName evidence="3">TIGR02265 family protein</fullName>
    </recommendedName>
</protein>
<proteinExistence type="predicted"/>
<sequence length="208" mass="23596">MGFSAGREGAFKAHSRERDRRMVRAIVSESRVVFGSGFDSLFSPDMRKRVTPQVDAALRSIGVRLDKPFNPGYPVETWAQTLELLSKHLYGELPRPEAYRQLGRVTIDGFEHTFLGKAAFPLMRLIGVARSVERASRSYASTNSYTKVQLTRLSPTSFDFHLNEKHTPPQYDMGVVERMLEVLKAKDPKVVLQSQDAEGFVMRLSWTE</sequence>
<dbReference type="EMBL" id="QFQP01000052">
    <property type="protein sequence ID" value="PZR04795.1"/>
    <property type="molecule type" value="Genomic_DNA"/>
</dbReference>
<evidence type="ECO:0000313" key="2">
    <source>
        <dbReference type="Proteomes" id="UP000249061"/>
    </source>
</evidence>
<dbReference type="Pfam" id="PF09536">
    <property type="entry name" value="DUF2378"/>
    <property type="match status" value="1"/>
</dbReference>
<accession>A0A2W5SZY4</accession>
<evidence type="ECO:0000313" key="1">
    <source>
        <dbReference type="EMBL" id="PZR04795.1"/>
    </source>
</evidence>
<name>A0A2W5SZY4_9BACT</name>
<reference evidence="1 2" key="1">
    <citation type="submission" date="2017-08" db="EMBL/GenBank/DDBJ databases">
        <title>Infants hospitalized years apart are colonized by the same room-sourced microbial strains.</title>
        <authorList>
            <person name="Brooks B."/>
            <person name="Olm M.R."/>
            <person name="Firek B.A."/>
            <person name="Baker R."/>
            <person name="Thomas B.C."/>
            <person name="Morowitz M.J."/>
            <person name="Banfield J.F."/>
        </authorList>
    </citation>
    <scope>NUCLEOTIDE SEQUENCE [LARGE SCALE GENOMIC DNA]</scope>
    <source>
        <strain evidence="1">S2_003_000_R2_14</strain>
    </source>
</reference>
<dbReference type="InterPro" id="IPR011751">
    <property type="entry name" value="Mxa_paralog_2265"/>
</dbReference>
<comment type="caution">
    <text evidence="1">The sequence shown here is derived from an EMBL/GenBank/DDBJ whole genome shotgun (WGS) entry which is preliminary data.</text>
</comment>
<dbReference type="Proteomes" id="UP000249061">
    <property type="component" value="Unassembled WGS sequence"/>
</dbReference>
<dbReference type="NCBIfam" id="TIGR02265">
    <property type="entry name" value="Mxa_TIGR02265"/>
    <property type="match status" value="1"/>
</dbReference>
<evidence type="ECO:0008006" key="3">
    <source>
        <dbReference type="Google" id="ProtNLM"/>
    </source>
</evidence>